<evidence type="ECO:0000256" key="8">
    <source>
        <dbReference type="ARBA" id="ARBA00023133"/>
    </source>
</evidence>
<comment type="catalytic activity">
    <reaction evidence="10 11">
        <text>protoporphyrinogen IX + 3 O2 = protoporphyrin IX + 3 H2O2</text>
        <dbReference type="Rhea" id="RHEA:25576"/>
        <dbReference type="ChEBI" id="CHEBI:15379"/>
        <dbReference type="ChEBI" id="CHEBI:16240"/>
        <dbReference type="ChEBI" id="CHEBI:57306"/>
        <dbReference type="ChEBI" id="CHEBI:57307"/>
        <dbReference type="EC" id="1.3.3.4"/>
    </reaction>
</comment>
<protein>
    <recommendedName>
        <fullName evidence="4 11">Protoporphyrinogen oxidase</fullName>
        <ecNumber evidence="4 11">1.3.3.4</ecNumber>
    </recommendedName>
</protein>
<keyword evidence="7 11" id="KW-0560">Oxidoreductase</keyword>
<evidence type="ECO:0000256" key="5">
    <source>
        <dbReference type="ARBA" id="ARBA00022630"/>
    </source>
</evidence>
<dbReference type="EMBL" id="CAJVPK010000090">
    <property type="protein sequence ID" value="CAG8446644.1"/>
    <property type="molecule type" value="Genomic_DNA"/>
</dbReference>
<dbReference type="SUPFAM" id="SSF54373">
    <property type="entry name" value="FAD-linked reductases, C-terminal domain"/>
    <property type="match status" value="1"/>
</dbReference>
<evidence type="ECO:0000256" key="1">
    <source>
        <dbReference type="ARBA" id="ARBA00002600"/>
    </source>
</evidence>
<keyword evidence="5 11" id="KW-0285">Flavoprotein</keyword>
<evidence type="ECO:0000256" key="3">
    <source>
        <dbReference type="ARBA" id="ARBA00010551"/>
    </source>
</evidence>
<dbReference type="GO" id="GO:0004729">
    <property type="term" value="F:oxygen-dependent protoporphyrinogen oxidase activity"/>
    <property type="evidence" value="ECO:0007669"/>
    <property type="project" value="UniProtKB-UniRule"/>
</dbReference>
<evidence type="ECO:0000259" key="12">
    <source>
        <dbReference type="Pfam" id="PF01593"/>
    </source>
</evidence>
<dbReference type="NCBIfam" id="TIGR00562">
    <property type="entry name" value="proto_IX_ox"/>
    <property type="match status" value="1"/>
</dbReference>
<dbReference type="InterPro" id="IPR002937">
    <property type="entry name" value="Amino_oxidase"/>
</dbReference>
<evidence type="ECO:0000256" key="10">
    <source>
        <dbReference type="ARBA" id="ARBA00047554"/>
    </source>
</evidence>
<feature type="domain" description="Amine oxidase" evidence="12">
    <location>
        <begin position="13"/>
        <end position="483"/>
    </location>
</feature>
<comment type="cofactor">
    <cofactor evidence="11">
        <name>FAD</name>
        <dbReference type="ChEBI" id="CHEBI:57692"/>
    </cofactor>
    <text evidence="11">Binds 1 FAD per subunit.</text>
</comment>
<gene>
    <name evidence="13" type="ORF">DEBURN_LOCUS1839</name>
</gene>
<dbReference type="PANTHER" id="PTHR42923:SF3">
    <property type="entry name" value="PROTOPORPHYRINOGEN OXIDASE"/>
    <property type="match status" value="1"/>
</dbReference>
<dbReference type="AlphaFoldDB" id="A0A9N8VFX8"/>
<evidence type="ECO:0000256" key="4">
    <source>
        <dbReference type="ARBA" id="ARBA00012867"/>
    </source>
</evidence>
<reference evidence="13" key="1">
    <citation type="submission" date="2021-06" db="EMBL/GenBank/DDBJ databases">
        <authorList>
            <person name="Kallberg Y."/>
            <person name="Tangrot J."/>
            <person name="Rosling A."/>
        </authorList>
    </citation>
    <scope>NUCLEOTIDE SEQUENCE</scope>
    <source>
        <strain evidence="13">AZ414A</strain>
    </source>
</reference>
<dbReference type="Pfam" id="PF01593">
    <property type="entry name" value="Amino_oxidase"/>
    <property type="match status" value="1"/>
</dbReference>
<comment type="subcellular location">
    <subcellularLocation>
        <location evidence="11">Mitochondrion inner membrane</location>
    </subcellularLocation>
</comment>
<keyword evidence="8 11" id="KW-0350">Heme biosynthesis</keyword>
<comment type="pathway">
    <text evidence="2 11">Porphyrin-containing compound metabolism; protoporphyrin-IX biosynthesis; protoporphyrin-IX from protoporphyrinogen-IX: step 1/1.</text>
</comment>
<organism evidence="13 14">
    <name type="scientific">Diversispora eburnea</name>
    <dbReference type="NCBI Taxonomy" id="1213867"/>
    <lineage>
        <taxon>Eukaryota</taxon>
        <taxon>Fungi</taxon>
        <taxon>Fungi incertae sedis</taxon>
        <taxon>Mucoromycota</taxon>
        <taxon>Glomeromycotina</taxon>
        <taxon>Glomeromycetes</taxon>
        <taxon>Diversisporales</taxon>
        <taxon>Diversisporaceae</taxon>
        <taxon>Diversispora</taxon>
    </lineage>
</organism>
<evidence type="ECO:0000256" key="9">
    <source>
        <dbReference type="ARBA" id="ARBA00023244"/>
    </source>
</evidence>
<sequence length="511" mass="57664">MSPQNFLILGGGISGLTAAWYLAQNAPLTTKITILEASKRFGGWIESTRIGKDKILFEQGPRTLRPFGLGGLVVLDMANKLNLRESIHAIPKNSPAAQNRYIFYPDKLVKLPGSNFFSGMKPILSTRFLLESIPAIIREPFVEKCLEEDESIHSFITRRLNEKIANILISAIVHGIYAGDIKKLSIKSTFTNLYKMEKLYGSILKGSFSKNSFLSTKDLNWIQDINRDNKDLMNTIKNSSLYSFKDGIEQLVLALVEDLKTRSNVELKTLTNVKELKFKEEENEIEIITNNGNFKGDHVISTIPAYELKKLIPVLPHLEYNPFVTVGVVNIAYNRPNLLPVKGFGVLIPQVTPNNPYHVLGIVFDSDAMPLQDYPKTDYTKVTLMLGGHYYYNSLRKEGGEEELLFNEEQLLNHSLQTLENVLGIYATPVEYQVKLQRKCIPQYYVGHHSRIRELHNVIKKEFKNRLSVGGSSYLGVSINDCVVNSAKLALNLLDPKQEMIITGLEDVENV</sequence>
<dbReference type="SUPFAM" id="SSF51905">
    <property type="entry name" value="FAD/NAD(P)-binding domain"/>
    <property type="match status" value="1"/>
</dbReference>
<evidence type="ECO:0000256" key="6">
    <source>
        <dbReference type="ARBA" id="ARBA00022827"/>
    </source>
</evidence>
<comment type="caution">
    <text evidence="13">The sequence shown here is derived from an EMBL/GenBank/DDBJ whole genome shotgun (WGS) entry which is preliminary data.</text>
</comment>
<dbReference type="InterPro" id="IPR036188">
    <property type="entry name" value="FAD/NAD-bd_sf"/>
</dbReference>
<comment type="function">
    <text evidence="1 11">Catalyzes the 6-electron oxidation of protoporphyrinogen-IX to form protoporphyrin-IX.</text>
</comment>
<name>A0A9N8VFX8_9GLOM</name>
<evidence type="ECO:0000256" key="2">
    <source>
        <dbReference type="ARBA" id="ARBA00005073"/>
    </source>
</evidence>
<dbReference type="InterPro" id="IPR050464">
    <property type="entry name" value="Zeta_carotene_desat/Oxidored"/>
</dbReference>
<dbReference type="PANTHER" id="PTHR42923">
    <property type="entry name" value="PROTOPORPHYRINOGEN OXIDASE"/>
    <property type="match status" value="1"/>
</dbReference>
<dbReference type="OrthoDB" id="438553at2759"/>
<dbReference type="InterPro" id="IPR004572">
    <property type="entry name" value="Protoporphyrinogen_oxidase"/>
</dbReference>
<dbReference type="EC" id="1.3.3.4" evidence="4 11"/>
<evidence type="ECO:0000313" key="13">
    <source>
        <dbReference type="EMBL" id="CAG8446644.1"/>
    </source>
</evidence>
<dbReference type="Gene3D" id="3.50.50.60">
    <property type="entry name" value="FAD/NAD(P)-binding domain"/>
    <property type="match status" value="1"/>
</dbReference>
<evidence type="ECO:0000256" key="7">
    <source>
        <dbReference type="ARBA" id="ARBA00023002"/>
    </source>
</evidence>
<dbReference type="GO" id="GO:0006782">
    <property type="term" value="P:protoporphyrinogen IX biosynthetic process"/>
    <property type="evidence" value="ECO:0007669"/>
    <property type="project" value="UniProtKB-UniRule"/>
</dbReference>
<dbReference type="Proteomes" id="UP000789706">
    <property type="component" value="Unassembled WGS sequence"/>
</dbReference>
<evidence type="ECO:0000313" key="14">
    <source>
        <dbReference type="Proteomes" id="UP000789706"/>
    </source>
</evidence>
<accession>A0A9N8VFX8</accession>
<keyword evidence="9 11" id="KW-0627">Porphyrin biosynthesis</keyword>
<proteinExistence type="inferred from homology"/>
<dbReference type="GO" id="GO:0005743">
    <property type="term" value="C:mitochondrial inner membrane"/>
    <property type="evidence" value="ECO:0007669"/>
    <property type="project" value="UniProtKB-SubCell"/>
</dbReference>
<comment type="similarity">
    <text evidence="3 11">Belongs to the protoporphyrinogen/coproporphyrinogen oxidase family. Protoporphyrinogen oxidase subfamily.</text>
</comment>
<keyword evidence="6 11" id="KW-0274">FAD</keyword>
<evidence type="ECO:0000256" key="11">
    <source>
        <dbReference type="RuleBase" id="RU367069"/>
    </source>
</evidence>
<keyword evidence="14" id="KW-1185">Reference proteome</keyword>